<feature type="transmembrane region" description="Helical" evidence="6">
    <location>
        <begin position="351"/>
        <end position="369"/>
    </location>
</feature>
<feature type="transmembrane region" description="Helical" evidence="6">
    <location>
        <begin position="427"/>
        <end position="448"/>
    </location>
</feature>
<evidence type="ECO:0000256" key="1">
    <source>
        <dbReference type="ARBA" id="ARBA00004651"/>
    </source>
</evidence>
<evidence type="ECO:0000313" key="9">
    <source>
        <dbReference type="EMBL" id="PAB57553.1"/>
    </source>
</evidence>
<dbReference type="Proteomes" id="UP000216024">
    <property type="component" value="Unassembled WGS sequence"/>
</dbReference>
<evidence type="ECO:0000256" key="3">
    <source>
        <dbReference type="ARBA" id="ARBA00022692"/>
    </source>
</evidence>
<keyword evidence="3 6" id="KW-0812">Transmembrane</keyword>
<evidence type="ECO:0000259" key="8">
    <source>
        <dbReference type="Pfam" id="PF03553"/>
    </source>
</evidence>
<dbReference type="GO" id="GO:0005886">
    <property type="term" value="C:plasma membrane"/>
    <property type="evidence" value="ECO:0007669"/>
    <property type="project" value="UniProtKB-SubCell"/>
</dbReference>
<reference evidence="9 10" key="1">
    <citation type="submission" date="2017-06" db="EMBL/GenBank/DDBJ databases">
        <title>Draft genome sequence of anaerobic fermentative bacterium Anaeromicrobium sediminis DY2726D isolated from West Pacific Ocean sediments.</title>
        <authorList>
            <person name="Zeng X."/>
        </authorList>
    </citation>
    <scope>NUCLEOTIDE SEQUENCE [LARGE SCALE GENOMIC DNA]</scope>
    <source>
        <strain evidence="9 10">DY2726D</strain>
    </source>
</reference>
<feature type="transmembrane region" description="Helical" evidence="6">
    <location>
        <begin position="539"/>
        <end position="558"/>
    </location>
</feature>
<evidence type="ECO:0000256" key="5">
    <source>
        <dbReference type="ARBA" id="ARBA00023136"/>
    </source>
</evidence>
<organism evidence="9 10">
    <name type="scientific">Anaeromicrobium sediminis</name>
    <dbReference type="NCBI Taxonomy" id="1478221"/>
    <lineage>
        <taxon>Bacteria</taxon>
        <taxon>Bacillati</taxon>
        <taxon>Bacillota</taxon>
        <taxon>Clostridia</taxon>
        <taxon>Peptostreptococcales</taxon>
        <taxon>Thermotaleaceae</taxon>
        <taxon>Anaeromicrobium</taxon>
    </lineage>
</organism>
<feature type="transmembrane region" description="Helical" evidence="6">
    <location>
        <begin position="296"/>
        <end position="316"/>
    </location>
</feature>
<sequence>MKRRVFILTLLFILLMTTVSLAVDPEVAQANADKYGLLTLLPPLVAIALAFVTKNVVLSLFIGVFSGTFLIALNTNNFFGAIIHGFLNIVNHILGSLADSWNAGIILQCLAIGGLIGVISKMGGARAVAEALAKRAKTPVSAQLVTWLLGLVVFFDDYANALIVGPIMRPVTDKLKISRERLAFIIDATAAPIAGIALISTWVGYEIGLIKDAYESIGQSVNAYGVFMETIPYRFYNILILVFIVATSIMLKEFGPMHKAEVRARTTGKLLPDGATAMSCDEGDDLEPKEGITLSVWNAIIPISTLIVAAFVGFYFNGYGYLDETVKAAVDGSPLSVMAIRETFGASDASIVLFQAALIASVIAIIMAVGKKILTVSEAIDTWVQGTKSLVITAVILLLAWSLSGTIKELGTAKFLVSILSDKIPAFLLPSIIFVLGSIISFATGTSYGTMGILMPLAIPLAYAISPETSYVVMSAGAVLTGAIFGDHCSPISDTTILSSMGSACDHLEHVKTQLYYALSVGLISVLFGYIPVGLGIPVWIVLPVAIILIFVVVKFFGKSVPDAVENIENKVA</sequence>
<accession>A0A267MFH7</accession>
<name>A0A267MFH7_9FIRM</name>
<dbReference type="AlphaFoldDB" id="A0A267MFH7"/>
<dbReference type="PANTHER" id="PTHR43478">
    <property type="entry name" value="NA+/H+ ANTIPORTER-RELATED"/>
    <property type="match status" value="1"/>
</dbReference>
<evidence type="ECO:0000256" key="7">
    <source>
        <dbReference type="SAM" id="SignalP"/>
    </source>
</evidence>
<gene>
    <name evidence="9" type="ORF">CCE28_18805</name>
</gene>
<keyword evidence="4 6" id="KW-1133">Transmembrane helix</keyword>
<evidence type="ECO:0000256" key="2">
    <source>
        <dbReference type="ARBA" id="ARBA00022475"/>
    </source>
</evidence>
<evidence type="ECO:0000313" key="10">
    <source>
        <dbReference type="Proteomes" id="UP000216024"/>
    </source>
</evidence>
<comment type="subcellular location">
    <subcellularLocation>
        <location evidence="1">Cell membrane</location>
        <topology evidence="1">Multi-pass membrane protein</topology>
    </subcellularLocation>
</comment>
<dbReference type="InterPro" id="IPR018461">
    <property type="entry name" value="Na/H_Antiport_NhaC-like_C"/>
</dbReference>
<proteinExistence type="predicted"/>
<keyword evidence="5 6" id="KW-0472">Membrane</keyword>
<keyword evidence="2" id="KW-1003">Cell membrane</keyword>
<dbReference type="PANTHER" id="PTHR43478:SF1">
    <property type="entry name" value="NA+_H+ ANTIPORTER NHAC-LIKE C-TERMINAL DOMAIN-CONTAINING PROTEIN"/>
    <property type="match status" value="1"/>
</dbReference>
<feature type="transmembrane region" description="Helical" evidence="6">
    <location>
        <begin position="101"/>
        <end position="119"/>
    </location>
</feature>
<comment type="caution">
    <text evidence="9">The sequence shown here is derived from an EMBL/GenBank/DDBJ whole genome shotgun (WGS) entry which is preliminary data.</text>
</comment>
<protein>
    <submittedName>
        <fullName evidence="9">Sodium:proton antiporter</fullName>
    </submittedName>
</protein>
<feature type="domain" description="Na+/H+ antiporter NhaC-like C-terminal" evidence="8">
    <location>
        <begin position="13"/>
        <end position="194"/>
    </location>
</feature>
<feature type="transmembrane region" description="Helical" evidence="6">
    <location>
        <begin position="233"/>
        <end position="251"/>
    </location>
</feature>
<evidence type="ECO:0000256" key="4">
    <source>
        <dbReference type="ARBA" id="ARBA00022989"/>
    </source>
</evidence>
<keyword evidence="7" id="KW-0732">Signal</keyword>
<feature type="chain" id="PRO_5012402235" evidence="7">
    <location>
        <begin position="23"/>
        <end position="573"/>
    </location>
</feature>
<keyword evidence="10" id="KW-1185">Reference proteome</keyword>
<evidence type="ECO:0000256" key="6">
    <source>
        <dbReference type="SAM" id="Phobius"/>
    </source>
</evidence>
<feature type="transmembrane region" description="Helical" evidence="6">
    <location>
        <begin position="46"/>
        <end position="71"/>
    </location>
</feature>
<dbReference type="OrthoDB" id="9762978at2"/>
<feature type="signal peptide" evidence="7">
    <location>
        <begin position="1"/>
        <end position="22"/>
    </location>
</feature>
<dbReference type="EMBL" id="NIBG01000025">
    <property type="protein sequence ID" value="PAB57553.1"/>
    <property type="molecule type" value="Genomic_DNA"/>
</dbReference>
<feature type="transmembrane region" description="Helical" evidence="6">
    <location>
        <begin position="182"/>
        <end position="205"/>
    </location>
</feature>
<feature type="transmembrane region" description="Helical" evidence="6">
    <location>
        <begin position="515"/>
        <end position="533"/>
    </location>
</feature>
<dbReference type="Pfam" id="PF03553">
    <property type="entry name" value="Na_H_antiporter"/>
    <property type="match status" value="2"/>
</dbReference>
<dbReference type="RefSeq" id="WP_095135274.1">
    <property type="nucleotide sequence ID" value="NZ_NIBG01000025.1"/>
</dbReference>
<feature type="domain" description="Na+/H+ antiporter NhaC-like C-terminal" evidence="8">
    <location>
        <begin position="195"/>
        <end position="529"/>
    </location>
</feature>
<feature type="transmembrane region" description="Helical" evidence="6">
    <location>
        <begin position="390"/>
        <end position="407"/>
    </location>
</feature>